<evidence type="ECO:0000259" key="3">
    <source>
        <dbReference type="PROSITE" id="PS50109"/>
    </source>
</evidence>
<keyword evidence="5" id="KW-1185">Reference proteome</keyword>
<keyword evidence="4" id="KW-0067">ATP-binding</keyword>
<dbReference type="EMBL" id="JBIPKE010000015">
    <property type="protein sequence ID" value="MFH6983353.1"/>
    <property type="molecule type" value="Genomic_DNA"/>
</dbReference>
<dbReference type="EC" id="2.7.13.3" evidence="2"/>
<dbReference type="InterPro" id="IPR005467">
    <property type="entry name" value="His_kinase_dom"/>
</dbReference>
<evidence type="ECO:0000313" key="5">
    <source>
        <dbReference type="Proteomes" id="UP001610063"/>
    </source>
</evidence>
<keyword evidence="4" id="KW-0547">Nucleotide-binding</keyword>
<evidence type="ECO:0000256" key="1">
    <source>
        <dbReference type="ARBA" id="ARBA00000085"/>
    </source>
</evidence>
<evidence type="ECO:0000313" key="4">
    <source>
        <dbReference type="EMBL" id="MFH6983353.1"/>
    </source>
</evidence>
<organism evidence="4 5">
    <name type="scientific">Marinoscillum luteum</name>
    <dbReference type="NCBI Taxonomy" id="861051"/>
    <lineage>
        <taxon>Bacteria</taxon>
        <taxon>Pseudomonadati</taxon>
        <taxon>Bacteroidota</taxon>
        <taxon>Cytophagia</taxon>
        <taxon>Cytophagales</taxon>
        <taxon>Reichenbachiellaceae</taxon>
        <taxon>Marinoscillum</taxon>
    </lineage>
</organism>
<dbReference type="SUPFAM" id="SSF55874">
    <property type="entry name" value="ATPase domain of HSP90 chaperone/DNA topoisomerase II/histidine kinase"/>
    <property type="match status" value="2"/>
</dbReference>
<dbReference type="InterPro" id="IPR004358">
    <property type="entry name" value="Sig_transdc_His_kin-like_C"/>
</dbReference>
<dbReference type="Gene3D" id="3.30.565.10">
    <property type="entry name" value="Histidine kinase-like ATPase, C-terminal domain"/>
    <property type="match status" value="2"/>
</dbReference>
<evidence type="ECO:0000256" key="2">
    <source>
        <dbReference type="ARBA" id="ARBA00012438"/>
    </source>
</evidence>
<dbReference type="Proteomes" id="UP001610063">
    <property type="component" value="Unassembled WGS sequence"/>
</dbReference>
<gene>
    <name evidence="4" type="ORF">ACHKAR_07890</name>
</gene>
<feature type="domain" description="Histidine kinase" evidence="3">
    <location>
        <begin position="522"/>
        <end position="737"/>
    </location>
</feature>
<comment type="catalytic activity">
    <reaction evidence="1">
        <text>ATP + protein L-histidine = ADP + protein N-phospho-L-histidine.</text>
        <dbReference type="EC" id="2.7.13.3"/>
    </reaction>
</comment>
<protein>
    <recommendedName>
        <fullName evidence="2">histidine kinase</fullName>
        <ecNumber evidence="2">2.7.13.3</ecNumber>
    </recommendedName>
</protein>
<dbReference type="Pfam" id="PF02518">
    <property type="entry name" value="HATPase_c"/>
    <property type="match status" value="1"/>
</dbReference>
<dbReference type="PANTHER" id="PTHR43065:SF47">
    <property type="match status" value="1"/>
</dbReference>
<dbReference type="InterPro" id="IPR036890">
    <property type="entry name" value="HATPase_C_sf"/>
</dbReference>
<accession>A0ABW7N6W0</accession>
<dbReference type="RefSeq" id="WP_395416930.1">
    <property type="nucleotide sequence ID" value="NZ_JBIPKE010000015.1"/>
</dbReference>
<dbReference type="PANTHER" id="PTHR43065">
    <property type="entry name" value="SENSOR HISTIDINE KINASE"/>
    <property type="match status" value="1"/>
</dbReference>
<sequence>MAITKSGETPFQAYARLISVLGDQLISDKWVGVIELVKNSYDADAEKVIVRFLNFDNPSASAKPTIEIEDDGHGMNIDTILDVWMKPATPNKLNRKKAGDKRFTEKGRVMQGDKGVGRFAVYKLGDVVEVYSKTKSTDEVKLSLNFHEYADDEFRESDHKDKFLHEILNKWEVNDSPQRIRNNKDQGTIIRISDVRNDWKYDDLDKLAKAFFRMMPPTLPGVQISRDFSVDLFWESKQYQGNFLTFEKMSELAPFYFEGTIDSNYNLEATYKRNKNEVPISFNLLEDEESALEFDIRKLKLFKERFLQFDESGKELTGVRQPETGGFMFFFYGFDLKNPAEGLKKVEKDFLKETSVYLYRDNVRVYPYGEIGDDWLMLSKYRAEDKAGSYFSYNDLIGFVFITQGENPKLRDAADREGLMNINGAKDDFVALIQAALKVMKDRVDIDKKKEELKKQKAIKSLSKSYEETYDILQKKLLEYDDADLIDRSKKFFSATNNLIQKVREDLKITQELAGTGMAVEKATHDTMSLLKRLKVNTEDFVNRFDKGKIQSKELRDFLVELQENLEFLYQELQVLQPLFRVARKVTKDVSVRNVSDRVIKYFRKELEGKIKVNIDSHEDIIVKTNTGLILQVVLNLMDNSIYWLEQLSDKDKQISIQFDKTDNSVIFADSGPGMPDDIEDLIFTEFYTKKSEGRGLGLYIVKELLDRIDAEISLITNPKLKILKGANFIIKFKKEEK</sequence>
<dbReference type="PROSITE" id="PS50109">
    <property type="entry name" value="HIS_KIN"/>
    <property type="match status" value="1"/>
</dbReference>
<comment type="caution">
    <text evidence="4">The sequence shown here is derived from an EMBL/GenBank/DDBJ whole genome shotgun (WGS) entry which is preliminary data.</text>
</comment>
<dbReference type="Pfam" id="PF13589">
    <property type="entry name" value="HATPase_c_3"/>
    <property type="match status" value="1"/>
</dbReference>
<dbReference type="PRINTS" id="PR00344">
    <property type="entry name" value="BCTRLSENSOR"/>
</dbReference>
<dbReference type="GO" id="GO:0005524">
    <property type="term" value="F:ATP binding"/>
    <property type="evidence" value="ECO:0007669"/>
    <property type="project" value="UniProtKB-KW"/>
</dbReference>
<dbReference type="InterPro" id="IPR003594">
    <property type="entry name" value="HATPase_dom"/>
</dbReference>
<reference evidence="4 5" key="1">
    <citation type="journal article" date="2013" name="Int. J. Syst. Evol. Microbiol.">
        <title>Marinoscillum luteum sp. nov., isolated from marine sediment.</title>
        <authorList>
            <person name="Cha I.T."/>
            <person name="Park S.J."/>
            <person name="Kim S.J."/>
            <person name="Kim J.G."/>
            <person name="Jung M.Y."/>
            <person name="Shin K.S."/>
            <person name="Kwon K.K."/>
            <person name="Yang S.H."/>
            <person name="Seo Y.S."/>
            <person name="Rhee S.K."/>
        </authorList>
    </citation>
    <scope>NUCLEOTIDE SEQUENCE [LARGE SCALE GENOMIC DNA]</scope>
    <source>
        <strain evidence="4 5">KCTC 23939</strain>
    </source>
</reference>
<name>A0ABW7N6W0_9BACT</name>
<dbReference type="SMART" id="SM00387">
    <property type="entry name" value="HATPase_c"/>
    <property type="match status" value="1"/>
</dbReference>
<proteinExistence type="predicted"/>